<keyword evidence="3" id="KW-1185">Reference proteome</keyword>
<reference evidence="2" key="1">
    <citation type="submission" date="2018-04" db="EMBL/GenBank/DDBJ databases">
        <title>Whole genome sequencing of Hypsizygus marmoreus.</title>
        <authorList>
            <person name="Choi I.-G."/>
            <person name="Min B."/>
            <person name="Kim J.-G."/>
            <person name="Kim S."/>
            <person name="Oh Y.-L."/>
            <person name="Kong W.-S."/>
            <person name="Park H."/>
            <person name="Jeong J."/>
            <person name="Song E.-S."/>
        </authorList>
    </citation>
    <scope>NUCLEOTIDE SEQUENCE [LARGE SCALE GENOMIC DNA]</scope>
    <source>
        <strain evidence="2">51987-8</strain>
    </source>
</reference>
<feature type="signal peptide" evidence="1">
    <location>
        <begin position="1"/>
        <end position="23"/>
    </location>
</feature>
<dbReference type="EMBL" id="LUEZ02000110">
    <property type="protein sequence ID" value="RDB17730.1"/>
    <property type="molecule type" value="Genomic_DNA"/>
</dbReference>
<organism evidence="2 3">
    <name type="scientific">Hypsizygus marmoreus</name>
    <name type="common">White beech mushroom</name>
    <name type="synonym">Agaricus marmoreus</name>
    <dbReference type="NCBI Taxonomy" id="39966"/>
    <lineage>
        <taxon>Eukaryota</taxon>
        <taxon>Fungi</taxon>
        <taxon>Dikarya</taxon>
        <taxon>Basidiomycota</taxon>
        <taxon>Agaricomycotina</taxon>
        <taxon>Agaricomycetes</taxon>
        <taxon>Agaricomycetidae</taxon>
        <taxon>Agaricales</taxon>
        <taxon>Tricholomatineae</taxon>
        <taxon>Lyophyllaceae</taxon>
        <taxon>Hypsizygus</taxon>
    </lineage>
</organism>
<dbReference type="AlphaFoldDB" id="A0A369J960"/>
<dbReference type="OrthoDB" id="3268838at2759"/>
<evidence type="ECO:0000313" key="2">
    <source>
        <dbReference type="EMBL" id="RDB17730.1"/>
    </source>
</evidence>
<sequence>MPEYRECLAHFLLLLWWVSHYKALTPLSLVALWADASKTEEAKIPGTRDGHVYWLDATSVVTRGTNGAQTWLWPSMWRKTSRQLNPPSIQTLSLRDITMTSRAVILDMGPLFLKLSYLTHTSVQIFRRNVWYTSVCGVDKKQRGFHVGLALEFGEFVIAFLSNDMVFQPLWTESKEKLPQSPPDVYTDYADFLTAVATWIQKRASGQNTRNGIACQVVREANETWSGIGVYTVCELFFDAGLSPFLTEAEVFDSPSRTA</sequence>
<comment type="caution">
    <text evidence="2">The sequence shown here is derived from an EMBL/GenBank/DDBJ whole genome shotgun (WGS) entry which is preliminary data.</text>
</comment>
<protein>
    <submittedName>
        <fullName evidence="2">Uncharacterized protein</fullName>
    </submittedName>
</protein>
<dbReference type="Proteomes" id="UP000076154">
    <property type="component" value="Unassembled WGS sequence"/>
</dbReference>
<dbReference type="InParanoid" id="A0A369J960"/>
<gene>
    <name evidence="2" type="ORF">Hypma_001157</name>
</gene>
<feature type="chain" id="PRO_5016704430" evidence="1">
    <location>
        <begin position="24"/>
        <end position="259"/>
    </location>
</feature>
<keyword evidence="1" id="KW-0732">Signal</keyword>
<accession>A0A369J960</accession>
<dbReference type="STRING" id="39966.A0A369J960"/>
<evidence type="ECO:0000313" key="3">
    <source>
        <dbReference type="Proteomes" id="UP000076154"/>
    </source>
</evidence>
<name>A0A369J960_HYPMA</name>
<proteinExistence type="predicted"/>
<evidence type="ECO:0000256" key="1">
    <source>
        <dbReference type="SAM" id="SignalP"/>
    </source>
</evidence>